<dbReference type="Proteomes" id="UP000593892">
    <property type="component" value="Chromosome"/>
</dbReference>
<keyword evidence="5 10" id="KW-0378">Hydrolase</keyword>
<accession>A0A7S7SL06</accession>
<evidence type="ECO:0000256" key="7">
    <source>
        <dbReference type="ARBA" id="ARBA00023136"/>
    </source>
</evidence>
<feature type="transmembrane region" description="Helical" evidence="8">
    <location>
        <begin position="60"/>
        <end position="88"/>
    </location>
</feature>
<dbReference type="EC" id="3.4.22.-" evidence="10"/>
<keyword evidence="4 8" id="KW-0812">Transmembrane</keyword>
<evidence type="ECO:0000256" key="6">
    <source>
        <dbReference type="ARBA" id="ARBA00022989"/>
    </source>
</evidence>
<evidence type="ECO:0000256" key="2">
    <source>
        <dbReference type="ARBA" id="ARBA00022475"/>
    </source>
</evidence>
<feature type="transmembrane region" description="Helical" evidence="8">
    <location>
        <begin position="398"/>
        <end position="415"/>
    </location>
</feature>
<dbReference type="GO" id="GO:0005886">
    <property type="term" value="C:plasma membrane"/>
    <property type="evidence" value="ECO:0007669"/>
    <property type="project" value="UniProtKB-SubCell"/>
</dbReference>
<comment type="subcellular location">
    <subcellularLocation>
        <location evidence="1">Cell membrane</location>
        <topology evidence="1">Multi-pass membrane protein</topology>
    </subcellularLocation>
</comment>
<evidence type="ECO:0000256" key="3">
    <source>
        <dbReference type="ARBA" id="ARBA00022670"/>
    </source>
</evidence>
<proteinExistence type="predicted"/>
<dbReference type="InterPro" id="IPR014346">
    <property type="entry name" value="Prenyl_protease-related"/>
</dbReference>
<dbReference type="NCBIfam" id="TIGR04178">
    <property type="entry name" value="exo_archaeo"/>
    <property type="match status" value="1"/>
</dbReference>
<dbReference type="InterPro" id="IPR003675">
    <property type="entry name" value="Rce1/LyrA-like_dom"/>
</dbReference>
<organism evidence="10 11">
    <name type="scientific">Paludibaculum fermentans</name>
    <dbReference type="NCBI Taxonomy" id="1473598"/>
    <lineage>
        <taxon>Bacteria</taxon>
        <taxon>Pseudomonadati</taxon>
        <taxon>Acidobacteriota</taxon>
        <taxon>Terriglobia</taxon>
        <taxon>Bryobacterales</taxon>
        <taxon>Bryobacteraceae</taxon>
        <taxon>Paludibaculum</taxon>
    </lineage>
</organism>
<sequence>MSSPVRRNDVHFGSLPQSALRFAILIALLLAELLIASVLLDTEDLSAQGGLATWIRNAGAILVRASAAFFATALMLSQGGASGLLAVFRAKTGPVLVPLLAAHAVCMATFAALSPLLFAGSTRSVPIWLPVAWLASGLVGVACLVLAVLPKAFWLALLRSVGWGWGWGLAVAFVAAAARPAAASLWKGSSAITFQVVRFILQPILPGLTSNPAKAVIGTERFNVTIDPACSGYEGVGLFLAFSVAWLFFFRKEYRVPAALVLIPAGALLIWTLNALRIAALILIGHAGADRIALGGFHSEAGWIAFISTAILFCVLSRRIEMFQHASARAAEPLEEIADGSNPVAAYLMPFLAILAASIISRAGSADFEWLYPLRLLAAVVTLWYFRKEYARVDWRFGPVAALVGLAVAALWVWTTPSGAEARAGLPPGFVSMPGPLQVFWVVCRLLAAVVTVPIAEELAFRGYLMRRVADADFESVDWRKFAWLPFLVSSIAFGAMHESRWLAGIVAGAAYALVQIHRGRLGDAVLAHAVTNAALAALVWYTGDWRYW</sequence>
<evidence type="ECO:0000313" key="10">
    <source>
        <dbReference type="EMBL" id="QOY87951.1"/>
    </source>
</evidence>
<feature type="transmembrane region" description="Helical" evidence="8">
    <location>
        <begin position="435"/>
        <end position="456"/>
    </location>
</feature>
<evidence type="ECO:0000256" key="5">
    <source>
        <dbReference type="ARBA" id="ARBA00022801"/>
    </source>
</evidence>
<dbReference type="GO" id="GO:0004175">
    <property type="term" value="F:endopeptidase activity"/>
    <property type="evidence" value="ECO:0007669"/>
    <property type="project" value="UniProtKB-ARBA"/>
</dbReference>
<dbReference type="NCBIfam" id="TIGR03008">
    <property type="entry name" value="pepcterm_CAAX"/>
    <property type="match status" value="1"/>
</dbReference>
<reference evidence="10 11" key="1">
    <citation type="submission" date="2020-10" db="EMBL/GenBank/DDBJ databases">
        <title>Complete genome sequence of Paludibaculum fermentans P105T, a facultatively anaerobic acidobacterium capable of dissimilatory Fe(III) reduction.</title>
        <authorList>
            <person name="Dedysh S.N."/>
            <person name="Beletsky A.V."/>
            <person name="Kulichevskaya I.S."/>
            <person name="Mardanov A.V."/>
            <person name="Ravin N.V."/>
        </authorList>
    </citation>
    <scope>NUCLEOTIDE SEQUENCE [LARGE SCALE GENOMIC DNA]</scope>
    <source>
        <strain evidence="10 11">P105</strain>
    </source>
</reference>
<evidence type="ECO:0000256" key="8">
    <source>
        <dbReference type="SAM" id="Phobius"/>
    </source>
</evidence>
<keyword evidence="2" id="KW-1003">Cell membrane</keyword>
<feature type="transmembrane region" description="Helical" evidence="8">
    <location>
        <begin position="156"/>
        <end position="178"/>
    </location>
</feature>
<protein>
    <submittedName>
        <fullName evidence="10">Exosortase E/protease, VPEID-CTERM system</fullName>
        <ecNumber evidence="10">3.4.22.-</ecNumber>
    </submittedName>
</protein>
<dbReference type="RefSeq" id="WP_194449614.1">
    <property type="nucleotide sequence ID" value="NZ_CP063849.1"/>
</dbReference>
<dbReference type="InterPro" id="IPR026392">
    <property type="entry name" value="Exo/Archaeosortase_dom"/>
</dbReference>
<dbReference type="GO" id="GO:0006508">
    <property type="term" value="P:proteolysis"/>
    <property type="evidence" value="ECO:0007669"/>
    <property type="project" value="UniProtKB-KW"/>
</dbReference>
<evidence type="ECO:0000256" key="4">
    <source>
        <dbReference type="ARBA" id="ARBA00022692"/>
    </source>
</evidence>
<feature type="transmembrane region" description="Helical" evidence="8">
    <location>
        <begin position="95"/>
        <end position="121"/>
    </location>
</feature>
<evidence type="ECO:0000256" key="1">
    <source>
        <dbReference type="ARBA" id="ARBA00004651"/>
    </source>
</evidence>
<feature type="transmembrane region" description="Helical" evidence="8">
    <location>
        <begin position="301"/>
        <end position="320"/>
    </location>
</feature>
<keyword evidence="7 8" id="KW-0472">Membrane</keyword>
<dbReference type="EMBL" id="CP063849">
    <property type="protein sequence ID" value="QOY87951.1"/>
    <property type="molecule type" value="Genomic_DNA"/>
</dbReference>
<keyword evidence="3 10" id="KW-0645">Protease</keyword>
<keyword evidence="11" id="KW-1185">Reference proteome</keyword>
<feature type="transmembrane region" description="Helical" evidence="8">
    <location>
        <begin position="261"/>
        <end position="289"/>
    </location>
</feature>
<dbReference type="InterPro" id="IPR026420">
    <property type="entry name" value="Exo_VPEID"/>
</dbReference>
<dbReference type="NCBIfam" id="TIGR04162">
    <property type="entry name" value="exo_VPEID"/>
    <property type="match status" value="1"/>
</dbReference>
<feature type="transmembrane region" description="Helical" evidence="8">
    <location>
        <begin position="127"/>
        <end position="149"/>
    </location>
</feature>
<dbReference type="AlphaFoldDB" id="A0A7S7SL06"/>
<feature type="transmembrane region" description="Helical" evidence="8">
    <location>
        <begin position="231"/>
        <end position="249"/>
    </location>
</feature>
<feature type="transmembrane region" description="Helical" evidence="8">
    <location>
        <begin position="525"/>
        <end position="544"/>
    </location>
</feature>
<gene>
    <name evidence="10" type="primary">xrtE</name>
    <name evidence="10" type="ORF">IRI77_35325</name>
</gene>
<dbReference type="GO" id="GO:0080120">
    <property type="term" value="P:CAAX-box protein maturation"/>
    <property type="evidence" value="ECO:0007669"/>
    <property type="project" value="UniProtKB-ARBA"/>
</dbReference>
<name>A0A7S7SL06_PALFE</name>
<evidence type="ECO:0000259" key="9">
    <source>
        <dbReference type="Pfam" id="PF02517"/>
    </source>
</evidence>
<feature type="domain" description="CAAX prenyl protease 2/Lysostaphin resistance protein A-like" evidence="9">
    <location>
        <begin position="441"/>
        <end position="534"/>
    </location>
</feature>
<feature type="transmembrane region" description="Helical" evidence="8">
    <location>
        <begin position="20"/>
        <end position="40"/>
    </location>
</feature>
<dbReference type="Pfam" id="PF02517">
    <property type="entry name" value="Rce1-like"/>
    <property type="match status" value="1"/>
</dbReference>
<evidence type="ECO:0000313" key="11">
    <source>
        <dbReference type="Proteomes" id="UP000593892"/>
    </source>
</evidence>
<keyword evidence="6 8" id="KW-1133">Transmembrane helix</keyword>
<dbReference type="KEGG" id="pfer:IRI77_35325"/>